<dbReference type="InterPro" id="IPR014551">
    <property type="entry name" value="B_Glucosidase_GBA2-typ"/>
</dbReference>
<organism evidence="4 5">
    <name type="scientific">Plectus sambesii</name>
    <dbReference type="NCBI Taxonomy" id="2011161"/>
    <lineage>
        <taxon>Eukaryota</taxon>
        <taxon>Metazoa</taxon>
        <taxon>Ecdysozoa</taxon>
        <taxon>Nematoda</taxon>
        <taxon>Chromadorea</taxon>
        <taxon>Plectida</taxon>
        <taxon>Plectina</taxon>
        <taxon>Plectoidea</taxon>
        <taxon>Plectidae</taxon>
        <taxon>Plectus</taxon>
    </lineage>
</organism>
<dbReference type="AlphaFoldDB" id="A0A914X9Q6"/>
<dbReference type="WBParaSite" id="PSAMB.scaffold740size42305.g8375.t1">
    <property type="protein sequence ID" value="PSAMB.scaffold740size42305.g8375.t1"/>
    <property type="gene ID" value="PSAMB.scaffold740size42305.g8375"/>
</dbReference>
<dbReference type="InterPro" id="IPR052566">
    <property type="entry name" value="Non-lysos_glucosylceramidase"/>
</dbReference>
<dbReference type="InterPro" id="IPR012341">
    <property type="entry name" value="6hp_glycosidase-like_sf"/>
</dbReference>
<feature type="domain" description="Glycosyl-hydrolase family 116 N-terminal" evidence="3">
    <location>
        <begin position="75"/>
        <end position="390"/>
    </location>
</feature>
<comment type="catalytic activity">
    <reaction evidence="1">
        <text>a beta-D-glucosyl-(1&lt;-&gt;1')-N-acylsphing-4-enine + H2O = an N-acylsphing-4-enine + D-glucose</text>
        <dbReference type="Rhea" id="RHEA:13269"/>
        <dbReference type="ChEBI" id="CHEBI:4167"/>
        <dbReference type="ChEBI" id="CHEBI:15377"/>
        <dbReference type="ChEBI" id="CHEBI:22801"/>
        <dbReference type="ChEBI" id="CHEBI:52639"/>
        <dbReference type="EC" id="3.2.1.45"/>
    </reaction>
</comment>
<comment type="similarity">
    <text evidence="1">Belongs to the non-lysosomal glucosylceramidase family.</text>
</comment>
<keyword evidence="1" id="KW-0472">Membrane</keyword>
<dbReference type="InterPro" id="IPR008928">
    <property type="entry name" value="6-hairpin_glycosidase_sf"/>
</dbReference>
<dbReference type="SUPFAM" id="SSF48208">
    <property type="entry name" value="Six-hairpin glycosidases"/>
    <property type="match status" value="1"/>
</dbReference>
<feature type="domain" description="Glycosyl-hydrolase family 116 catalytic region" evidence="2">
    <location>
        <begin position="455"/>
        <end position="821"/>
    </location>
</feature>
<name>A0A914X9Q6_9BILA</name>
<sequence length="915" mass="104763">MADDVNSDALPGWKARGDRIPEEQRFPFNRPTLRQIIDALPFVSRYFFYWLRRWRKKESLFINTFQPLQHKPHYGVPCGTIGSGSIGRDFRGGFCKFGLRPGLIEHKVDIAKADQFIVTVRQRKLGNTLYQRVLCAAPIRRGCHSSLKAWNFNFPAKDLTYRGLYPRSWTTYSIPECRLTLVCRQISPVIPHDYEASSLPTTVFVWEIKNDSENDYDVSITFTFRNGTGDPRWKRESVCQTAVFDNVATAGPDGAFVQGVCLEHKIARMKCTYAIGAVKRPNQAVTICRNFRPCGSGRKLWDSLFAKGQLEGEYDIDGDGRELGVAVCVSAPVPSGKRETMELALAWDMPKVAFGQGGRVYKRRYTRWYGDDCKAGPELCRRALIDYRDWERRIDIWQTPVLNDERLPAWYKSALFNELYFMTDGGSIWFEFDEDWTKLEKQLSPYSIELMRRYGRFGYLESWEYRMVNTYDVHFYASFALAQLWPQLEHALQSEFTDQVEHLDEKSVRYHMEGDWAPTKSRTRVPHDLGNPADDPWLMTNAYVMHDTGKWKDLNLKFILTCYRDYVHILNRDETFLRAVWPAVEDLIKEALDHWDLDKDGMIENSGAADQTYDAWKMTGVSAYCGSLWLAALQVARRMAEQLGEVEKAAFYAETLGRARAVYEKKLWNKTYYKFDEHSRSRDTIMADQLCGYWFLDSVCVEDAQQILPLDRVKQALNTIYDYNVCKFAGGRMGAVNGMKPNGTVDRACIQADEVWTGVTYAVAAFLIQQGELEKGFRTASGCYEACFERFGLQYQTPEALYEHRFYRAIGYMRPLSIWAMQWALEKHCGFPSISDILLHEKKRVPDGSDEDVLTDATADLAADTTTTTAAAAEVLSMSLSSNSVSIAMNGRLSPLTLSPTVSTQSSRNIANEVD</sequence>
<protein>
    <recommendedName>
        <fullName evidence="1">Non-lysosomal glucosylceramidase</fullName>
        <shortName evidence="1">NLGase</shortName>
        <ecNumber evidence="1">3.2.1.45</ecNumber>
    </recommendedName>
</protein>
<reference evidence="5" key="1">
    <citation type="submission" date="2022-11" db="UniProtKB">
        <authorList>
            <consortium name="WormBaseParasite"/>
        </authorList>
    </citation>
    <scope>IDENTIFICATION</scope>
</reference>
<dbReference type="InterPro" id="IPR024462">
    <property type="entry name" value="GH116_N"/>
</dbReference>
<evidence type="ECO:0000313" key="4">
    <source>
        <dbReference type="Proteomes" id="UP000887566"/>
    </source>
</evidence>
<dbReference type="GO" id="GO:0005975">
    <property type="term" value="P:carbohydrate metabolic process"/>
    <property type="evidence" value="ECO:0007669"/>
    <property type="project" value="InterPro"/>
</dbReference>
<dbReference type="GO" id="GO:0004348">
    <property type="term" value="F:glucosylceramidase activity"/>
    <property type="evidence" value="ECO:0007669"/>
    <property type="project" value="UniProtKB-EC"/>
</dbReference>
<keyword evidence="1" id="KW-0378">Hydrolase</keyword>
<dbReference type="GO" id="GO:0006680">
    <property type="term" value="P:glucosylceramide catabolic process"/>
    <property type="evidence" value="ECO:0007669"/>
    <property type="project" value="InterPro"/>
</dbReference>
<evidence type="ECO:0000313" key="5">
    <source>
        <dbReference type="WBParaSite" id="PSAMB.scaffold740size42305.g8375.t1"/>
    </source>
</evidence>
<dbReference type="Pfam" id="PF04685">
    <property type="entry name" value="DUF608"/>
    <property type="match status" value="1"/>
</dbReference>
<dbReference type="GO" id="GO:0016020">
    <property type="term" value="C:membrane"/>
    <property type="evidence" value="ECO:0007669"/>
    <property type="project" value="InterPro"/>
</dbReference>
<dbReference type="GO" id="GO:0008422">
    <property type="term" value="F:beta-glucosidase activity"/>
    <property type="evidence" value="ECO:0007669"/>
    <property type="project" value="TreeGrafter"/>
</dbReference>
<proteinExistence type="inferred from homology"/>
<dbReference type="PANTHER" id="PTHR12654:SF2">
    <property type="entry name" value="NON-LYSOSOMAL GLUCOSYLCERAMIDASE"/>
    <property type="match status" value="1"/>
</dbReference>
<dbReference type="Pfam" id="PF12215">
    <property type="entry name" value="Glyco_hydr_116N"/>
    <property type="match status" value="1"/>
</dbReference>
<dbReference type="Gene3D" id="1.50.10.10">
    <property type="match status" value="1"/>
</dbReference>
<dbReference type="PANTHER" id="PTHR12654">
    <property type="entry name" value="BILE ACID BETA-GLUCOSIDASE-RELATED"/>
    <property type="match status" value="1"/>
</dbReference>
<dbReference type="PIRSF" id="PIRSF028944">
    <property type="entry name" value="Beta_gluc_GBA2"/>
    <property type="match status" value="1"/>
</dbReference>
<accession>A0A914X9Q6</accession>
<evidence type="ECO:0000259" key="3">
    <source>
        <dbReference type="Pfam" id="PF12215"/>
    </source>
</evidence>
<dbReference type="Proteomes" id="UP000887566">
    <property type="component" value="Unplaced"/>
</dbReference>
<keyword evidence="4" id="KW-1185">Reference proteome</keyword>
<evidence type="ECO:0000259" key="2">
    <source>
        <dbReference type="Pfam" id="PF04685"/>
    </source>
</evidence>
<dbReference type="EC" id="3.2.1.45" evidence="1"/>
<keyword evidence="1" id="KW-0326">Glycosidase</keyword>
<keyword evidence="1" id="KW-0443">Lipid metabolism</keyword>
<evidence type="ECO:0000256" key="1">
    <source>
        <dbReference type="PIRNR" id="PIRNR028944"/>
    </source>
</evidence>
<dbReference type="InterPro" id="IPR006775">
    <property type="entry name" value="GH116_catalytic"/>
</dbReference>
<comment type="function">
    <text evidence="1">Non-lysosomal glucosylceramidase that catalyzes the hydrolysis of glucosylceramide (GlcCer) to free glucose and ceramide.</text>
</comment>